<dbReference type="Proteomes" id="UP000750334">
    <property type="component" value="Unassembled WGS sequence"/>
</dbReference>
<dbReference type="AlphaFoldDB" id="A0A9P7B5U1"/>
<dbReference type="InterPro" id="IPR001214">
    <property type="entry name" value="SET_dom"/>
</dbReference>
<protein>
    <recommendedName>
        <fullName evidence="1">SET domain-containing protein</fullName>
    </recommendedName>
</protein>
<dbReference type="SUPFAM" id="SSF82199">
    <property type="entry name" value="SET domain"/>
    <property type="match status" value="1"/>
</dbReference>
<evidence type="ECO:0000313" key="3">
    <source>
        <dbReference type="Proteomes" id="UP000750334"/>
    </source>
</evidence>
<dbReference type="InterPro" id="IPR046341">
    <property type="entry name" value="SET_dom_sf"/>
</dbReference>
<dbReference type="InterPro" id="IPR050600">
    <property type="entry name" value="SETD3_SETD6_MTase"/>
</dbReference>
<proteinExistence type="predicted"/>
<name>A0A9P7B5U1_MAUEX</name>
<gene>
    <name evidence="2" type="ORF">C6P45_001405</name>
</gene>
<dbReference type="GO" id="GO:0005634">
    <property type="term" value="C:nucleus"/>
    <property type="evidence" value="ECO:0007669"/>
    <property type="project" value="TreeGrafter"/>
</dbReference>
<comment type="caution">
    <text evidence="2">The sequence shown here is derived from an EMBL/GenBank/DDBJ whole genome shotgun (WGS) entry which is preliminary data.</text>
</comment>
<dbReference type="PANTHER" id="PTHR13271:SF147">
    <property type="entry name" value="PROTEIN-LYSINE N-METHYLTRANSFERASE EFM1-RELATED"/>
    <property type="match status" value="1"/>
</dbReference>
<reference evidence="2 3" key="1">
    <citation type="submission" date="2020-11" db="EMBL/GenBank/DDBJ databases">
        <title>Kefir isolates.</title>
        <authorList>
            <person name="Marcisauskas S."/>
            <person name="Kim Y."/>
            <person name="Blasche S."/>
        </authorList>
    </citation>
    <scope>NUCLEOTIDE SEQUENCE [LARGE SCALE GENOMIC DNA]</scope>
    <source>
        <strain evidence="2 3">OG2</strain>
    </source>
</reference>
<feature type="domain" description="SET" evidence="1">
    <location>
        <begin position="16"/>
        <end position="301"/>
    </location>
</feature>
<accession>A0A9P7B5U1</accession>
<keyword evidence="3" id="KW-1185">Reference proteome</keyword>
<dbReference type="Gene3D" id="3.90.1410.10">
    <property type="entry name" value="set domain protein methyltransferase, domain 1"/>
    <property type="match status" value="1"/>
</dbReference>
<evidence type="ECO:0000259" key="1">
    <source>
        <dbReference type="PROSITE" id="PS50280"/>
    </source>
</evidence>
<sequence length="605" mass="70258">METDKLIKLIDWAKENGTIINDSIEFKVDKSNGVYATLCNPDKIKRLNGEKLISVPSAILITKKLALESFDSKINDKTVPNPNALTQLYLCQLKFQIENQSQSLATKQAFFKTYLDLLPNSLNHPYFWPLDKLELLKKTDLYITVKHTLTSLFKEWSEILNVCDVKPYEKDENTINKLIGTELDLNEQETFKVVFQYIQDSVKLFLEDASAIHWNSFFAYLWSFCIFNSRAFPEIMLNSKDITNINQAFLMPIMDLLNHKNNTKVKWIFSEEDQKVDFFTNVENFTNKKENPNNELYNNYGDKSNEELLLGYGFVEESNNFDFCRLTLKLEDQLLKDAKFKQGIKLTDENLIAPGCVQFKLSMNESLPTSLLKLFGFLCKLKSEDKIPYRALLEGSDELRGILESKLNSIKELIKELKGADNVIQILKSYLVSQRRIMNQTMETLASKQKSIVKSVPQQNMISFKTIFKSDKMFANAMLLRFGVIKFEDLISKDVMNKALMLWIVRAANKDALPKKLEYTVPQFILVMFKEVADNIVVQKEDVMEYMSFYKELFPHLSQKLPEVFSKGEWGIKQFIIADTVIDRIVWIKKNNNEPIFLKQSFEDE</sequence>
<dbReference type="EMBL" id="PUHR01000163">
    <property type="protein sequence ID" value="KAG0661209.1"/>
    <property type="molecule type" value="Genomic_DNA"/>
</dbReference>
<organism evidence="2 3">
    <name type="scientific">Maudiozyma exigua</name>
    <name type="common">Yeast</name>
    <name type="synonym">Kazachstania exigua</name>
    <dbReference type="NCBI Taxonomy" id="34358"/>
    <lineage>
        <taxon>Eukaryota</taxon>
        <taxon>Fungi</taxon>
        <taxon>Dikarya</taxon>
        <taxon>Ascomycota</taxon>
        <taxon>Saccharomycotina</taxon>
        <taxon>Saccharomycetes</taxon>
        <taxon>Saccharomycetales</taxon>
        <taxon>Saccharomycetaceae</taxon>
        <taxon>Maudiozyma</taxon>
    </lineage>
</organism>
<dbReference type="PROSITE" id="PS50280">
    <property type="entry name" value="SET"/>
    <property type="match status" value="1"/>
</dbReference>
<dbReference type="PANTHER" id="PTHR13271">
    <property type="entry name" value="UNCHARACTERIZED PUTATIVE METHYLTRANSFERASE"/>
    <property type="match status" value="1"/>
</dbReference>
<dbReference type="GO" id="GO:0016279">
    <property type="term" value="F:protein-lysine N-methyltransferase activity"/>
    <property type="evidence" value="ECO:0007669"/>
    <property type="project" value="TreeGrafter"/>
</dbReference>
<dbReference type="OrthoDB" id="42889at2759"/>
<evidence type="ECO:0000313" key="2">
    <source>
        <dbReference type="EMBL" id="KAG0661209.1"/>
    </source>
</evidence>